<dbReference type="OrthoDB" id="9785015at2"/>
<feature type="chain" id="PRO_5016380775" evidence="2">
    <location>
        <begin position="22"/>
        <end position="171"/>
    </location>
</feature>
<dbReference type="Proteomes" id="UP000245697">
    <property type="component" value="Unassembled WGS sequence"/>
</dbReference>
<evidence type="ECO:0000256" key="2">
    <source>
        <dbReference type="SAM" id="SignalP"/>
    </source>
</evidence>
<accession>A0A316FT95</accession>
<comment type="caution">
    <text evidence="3">The sequence shown here is derived from an EMBL/GenBank/DDBJ whole genome shotgun (WGS) entry which is preliminary data.</text>
</comment>
<evidence type="ECO:0000313" key="3">
    <source>
        <dbReference type="EMBL" id="PWK51472.1"/>
    </source>
</evidence>
<feature type="signal peptide" evidence="2">
    <location>
        <begin position="1"/>
        <end position="21"/>
    </location>
</feature>
<dbReference type="SUPFAM" id="SSF53850">
    <property type="entry name" value="Periplasmic binding protein-like II"/>
    <property type="match status" value="1"/>
</dbReference>
<gene>
    <name evidence="3" type="ORF">BC793_102501</name>
</gene>
<evidence type="ECO:0000256" key="1">
    <source>
        <dbReference type="SAM" id="MobiDB-lite"/>
    </source>
</evidence>
<feature type="region of interest" description="Disordered" evidence="1">
    <location>
        <begin position="23"/>
        <end position="59"/>
    </location>
</feature>
<dbReference type="Pfam" id="PF13531">
    <property type="entry name" value="SBP_bac_11"/>
    <property type="match status" value="1"/>
</dbReference>
<organism evidence="3 4">
    <name type="scientific">Actinoplanes xinjiangensis</name>
    <dbReference type="NCBI Taxonomy" id="512350"/>
    <lineage>
        <taxon>Bacteria</taxon>
        <taxon>Bacillati</taxon>
        <taxon>Actinomycetota</taxon>
        <taxon>Actinomycetes</taxon>
        <taxon>Micromonosporales</taxon>
        <taxon>Micromonosporaceae</taxon>
        <taxon>Actinoplanes</taxon>
    </lineage>
</organism>
<dbReference type="RefSeq" id="WP_109589987.1">
    <property type="nucleotide sequence ID" value="NZ_BONA01000001.1"/>
</dbReference>
<evidence type="ECO:0000313" key="4">
    <source>
        <dbReference type="Proteomes" id="UP000245697"/>
    </source>
</evidence>
<name>A0A316FT95_9ACTN</name>
<proteinExistence type="predicted"/>
<dbReference type="Gene3D" id="3.40.190.10">
    <property type="entry name" value="Periplasmic binding protein-like II"/>
    <property type="match status" value="1"/>
</dbReference>
<dbReference type="EMBL" id="QGGR01000002">
    <property type="protein sequence ID" value="PWK51472.1"/>
    <property type="molecule type" value="Genomic_DNA"/>
</dbReference>
<dbReference type="AlphaFoldDB" id="A0A316FT95"/>
<reference evidence="3 4" key="1">
    <citation type="submission" date="2018-05" db="EMBL/GenBank/DDBJ databases">
        <title>Genomic Encyclopedia of Archaeal and Bacterial Type Strains, Phase II (KMG-II): from individual species to whole genera.</title>
        <authorList>
            <person name="Goeker M."/>
        </authorList>
    </citation>
    <scope>NUCLEOTIDE SEQUENCE [LARGE SCALE GENOMIC DNA]</scope>
    <source>
        <strain evidence="3 4">DSM 45184</strain>
    </source>
</reference>
<protein>
    <submittedName>
        <fullName evidence="3">Extracellular solute-binding protein</fullName>
    </submittedName>
</protein>
<dbReference type="PROSITE" id="PS51257">
    <property type="entry name" value="PROKAR_LIPOPROTEIN"/>
    <property type="match status" value="1"/>
</dbReference>
<sequence>MRGLVAVLMAGVLAVGGCAGAAPGANDTQPGEAAAPAARSGTGVRPESGGPESGGPPAGLIELKVAVDDSLAEAFVEVERAFEAHHPNIEVVLSYGDGLSLADRIAGGEPVDVLVTDDPFAAQGVRLNAEPVEVGRVNLVLVQPGTGVSFIDFVREGDGRRILIESGLLRP</sequence>
<keyword evidence="2" id="KW-0732">Signal</keyword>
<keyword evidence="4" id="KW-1185">Reference proteome</keyword>